<gene>
    <name evidence="13" type="ORF">TSYNT_76</name>
</gene>
<dbReference type="EMBL" id="DF977001">
    <property type="protein sequence ID" value="GAQ24995.1"/>
    <property type="molecule type" value="Genomic_DNA"/>
</dbReference>
<dbReference type="GO" id="GO:0016887">
    <property type="term" value="F:ATP hydrolysis activity"/>
    <property type="evidence" value="ECO:0007669"/>
    <property type="project" value="RHEA"/>
</dbReference>
<dbReference type="InterPro" id="IPR014016">
    <property type="entry name" value="UvrD-like_ATP-bd"/>
</dbReference>
<dbReference type="GO" id="GO:0003677">
    <property type="term" value="F:DNA binding"/>
    <property type="evidence" value="ECO:0007669"/>
    <property type="project" value="InterPro"/>
</dbReference>
<dbReference type="OrthoDB" id="9810135at2"/>
<dbReference type="SUPFAM" id="SSF52540">
    <property type="entry name" value="P-loop containing nucleoside triphosphate hydrolases"/>
    <property type="match status" value="1"/>
</dbReference>
<dbReference type="GO" id="GO:0043138">
    <property type="term" value="F:3'-5' DNA helicase activity"/>
    <property type="evidence" value="ECO:0007669"/>
    <property type="project" value="UniProtKB-EC"/>
</dbReference>
<reference evidence="13" key="1">
    <citation type="journal article" date="2016" name="Genome Announc.">
        <title>Draft Genome Sequence of the Syntrophic Lactate-Degrading Bacterium Tepidanaerobacter syntrophicus JLT.</title>
        <authorList>
            <person name="Matsuura N."/>
            <person name="Ohashi A."/>
            <person name="Tourlousse D.M."/>
            <person name="Sekiguchi Y."/>
        </authorList>
    </citation>
    <scope>NUCLEOTIDE SEQUENCE [LARGE SCALE GENOMIC DNA]</scope>
    <source>
        <strain evidence="13">JL</strain>
    </source>
</reference>
<comment type="catalytic activity">
    <reaction evidence="7">
        <text>Couples ATP hydrolysis with the unwinding of duplex DNA by translocating in the 3'-5' direction.</text>
        <dbReference type="EC" id="5.6.2.4"/>
    </reaction>
</comment>
<evidence type="ECO:0000256" key="3">
    <source>
        <dbReference type="ARBA" id="ARBA00022801"/>
    </source>
</evidence>
<dbReference type="PANTHER" id="PTHR11070:SF67">
    <property type="entry name" value="DNA 3'-5' HELICASE"/>
    <property type="match status" value="1"/>
</dbReference>
<evidence type="ECO:0000256" key="5">
    <source>
        <dbReference type="ARBA" id="ARBA00022840"/>
    </source>
</evidence>
<dbReference type="PROSITE" id="PS51217">
    <property type="entry name" value="UVRD_HELICASE_CTER"/>
    <property type="match status" value="1"/>
</dbReference>
<dbReference type="RefSeq" id="WP_059032362.1">
    <property type="nucleotide sequence ID" value="NZ_BSDN01000006.1"/>
</dbReference>
<evidence type="ECO:0000259" key="11">
    <source>
        <dbReference type="PROSITE" id="PS51198"/>
    </source>
</evidence>
<dbReference type="GO" id="GO:0005524">
    <property type="term" value="F:ATP binding"/>
    <property type="evidence" value="ECO:0007669"/>
    <property type="project" value="UniProtKB-UniRule"/>
</dbReference>
<evidence type="ECO:0000259" key="12">
    <source>
        <dbReference type="PROSITE" id="PS51217"/>
    </source>
</evidence>
<keyword evidence="3 10" id="KW-0378">Hydrolase</keyword>
<proteinExistence type="inferred from homology"/>
<evidence type="ECO:0000256" key="6">
    <source>
        <dbReference type="ARBA" id="ARBA00023235"/>
    </source>
</evidence>
<dbReference type="STRING" id="224999.GCA_001485475_01004"/>
<keyword evidence="6" id="KW-0413">Isomerase</keyword>
<name>A0A0U9HL03_9FIRM</name>
<evidence type="ECO:0000256" key="4">
    <source>
        <dbReference type="ARBA" id="ARBA00022806"/>
    </source>
</evidence>
<feature type="binding site" evidence="10">
    <location>
        <begin position="22"/>
        <end position="29"/>
    </location>
    <ligand>
        <name>ATP</name>
        <dbReference type="ChEBI" id="CHEBI:30616"/>
    </ligand>
</feature>
<dbReference type="CDD" id="cd17932">
    <property type="entry name" value="DEXQc_UvrD"/>
    <property type="match status" value="1"/>
</dbReference>
<comment type="similarity">
    <text evidence="1">Belongs to the helicase family. UvrD subfamily.</text>
</comment>
<organism evidence="13">
    <name type="scientific">Tepidanaerobacter syntrophicus</name>
    <dbReference type="NCBI Taxonomy" id="224999"/>
    <lineage>
        <taxon>Bacteria</taxon>
        <taxon>Bacillati</taxon>
        <taxon>Bacillota</taxon>
        <taxon>Clostridia</taxon>
        <taxon>Thermosediminibacterales</taxon>
        <taxon>Tepidanaerobacteraceae</taxon>
        <taxon>Tepidanaerobacter</taxon>
    </lineage>
</organism>
<dbReference type="GO" id="GO:0005829">
    <property type="term" value="C:cytosol"/>
    <property type="evidence" value="ECO:0007669"/>
    <property type="project" value="TreeGrafter"/>
</dbReference>
<comment type="catalytic activity">
    <reaction evidence="9">
        <text>ATP + H2O = ADP + phosphate + H(+)</text>
        <dbReference type="Rhea" id="RHEA:13065"/>
        <dbReference type="ChEBI" id="CHEBI:15377"/>
        <dbReference type="ChEBI" id="CHEBI:15378"/>
        <dbReference type="ChEBI" id="CHEBI:30616"/>
        <dbReference type="ChEBI" id="CHEBI:43474"/>
        <dbReference type="ChEBI" id="CHEBI:456216"/>
        <dbReference type="EC" id="5.6.2.4"/>
    </reaction>
</comment>
<dbReference type="InterPro" id="IPR013986">
    <property type="entry name" value="DExx_box_DNA_helicase_dom_sf"/>
</dbReference>
<keyword evidence="14" id="KW-1185">Reference proteome</keyword>
<dbReference type="Gene3D" id="1.10.10.160">
    <property type="match status" value="1"/>
</dbReference>
<evidence type="ECO:0000313" key="14">
    <source>
        <dbReference type="Proteomes" id="UP000062160"/>
    </source>
</evidence>
<keyword evidence="4 10" id="KW-0347">Helicase</keyword>
<dbReference type="EC" id="5.6.2.4" evidence="8"/>
<dbReference type="InterPro" id="IPR000212">
    <property type="entry name" value="DNA_helicase_UvrD/REP"/>
</dbReference>
<sequence>MGHTPLQKEAIETIDKSLVVTAGAGAGKTRILVGRIIYILQQGLASIDEIAAITYTNKAALEMRERLRYEMKMQKYNDSISKNLLRLSTAYISTIHSFCLRLLKENPVEASIDPEAQVAKEYQGNAWLKESIQEAVIGKLENKNVFQITSEMGFGKLSDELYQNIIKIQNQGVSIATLSEMAISEDEKTIVMLIEESLKIYGSKKEKQHVLDYEDILEKTLDMFEKNREILKNYQQKFKFILVDEYQDLNFIQDKILRLLGKDTNLFVVGDKKQSIYGFRGARVELFEKLRKDLEKNGKSLSLKDNFRSNDKIITFVNKAFEDIMENYEPINYKRQHDGKNICFLIGQNSGLMRERRQQEARLIADKILEMLSDDSVKVYDSTTGGYRKPTFRDFAVLFRRKTHLSCYIEEFRARNIPFYVAEVGTLKESHGVKNLLLGLKAVEYKDDINIYGALSHLLKVDDDKIAEYVLNGKKLSNIFDENIDSEEAFKLFQKWVKMKDKATIKQLAEQIIKDSKLLYTDLEDVLDTESLLQFLDLCAVYDEEGFTLREFLEELSNWGSEYQEAVDVSEEEDVVKFITIHSAKGLEFPIVILADSGQSLSTVSSEILFDPEVGLAIKKDKEKWQELKNFLDNKEIEEAKRLLYVALTRAMDYLVISGEITSDKRESFLKWLNQTTS</sequence>
<keyword evidence="2 10" id="KW-0547">Nucleotide-binding</keyword>
<evidence type="ECO:0000256" key="7">
    <source>
        <dbReference type="ARBA" id="ARBA00034617"/>
    </source>
</evidence>
<dbReference type="InterPro" id="IPR014017">
    <property type="entry name" value="DNA_helicase_UvrD-like_C"/>
</dbReference>
<evidence type="ECO:0000256" key="10">
    <source>
        <dbReference type="PROSITE-ProRule" id="PRU00560"/>
    </source>
</evidence>
<dbReference type="GO" id="GO:0000725">
    <property type="term" value="P:recombinational repair"/>
    <property type="evidence" value="ECO:0007669"/>
    <property type="project" value="TreeGrafter"/>
</dbReference>
<evidence type="ECO:0000256" key="2">
    <source>
        <dbReference type="ARBA" id="ARBA00022741"/>
    </source>
</evidence>
<dbReference type="Pfam" id="PF13361">
    <property type="entry name" value="UvrD_C"/>
    <property type="match status" value="1"/>
</dbReference>
<dbReference type="Pfam" id="PF00580">
    <property type="entry name" value="UvrD-helicase"/>
    <property type="match status" value="1"/>
</dbReference>
<dbReference type="InterPro" id="IPR027417">
    <property type="entry name" value="P-loop_NTPase"/>
</dbReference>
<evidence type="ECO:0000256" key="8">
    <source>
        <dbReference type="ARBA" id="ARBA00034808"/>
    </source>
</evidence>
<dbReference type="PROSITE" id="PS51198">
    <property type="entry name" value="UVRD_HELICASE_ATP_BIND"/>
    <property type="match status" value="1"/>
</dbReference>
<dbReference type="Gene3D" id="3.40.50.300">
    <property type="entry name" value="P-loop containing nucleotide triphosphate hydrolases"/>
    <property type="match status" value="3"/>
</dbReference>
<evidence type="ECO:0000313" key="13">
    <source>
        <dbReference type="EMBL" id="GAQ24995.1"/>
    </source>
</evidence>
<dbReference type="PANTHER" id="PTHR11070">
    <property type="entry name" value="UVRD / RECB / PCRA DNA HELICASE FAMILY MEMBER"/>
    <property type="match status" value="1"/>
</dbReference>
<keyword evidence="5 10" id="KW-0067">ATP-binding</keyword>
<dbReference type="AlphaFoldDB" id="A0A0U9HL03"/>
<evidence type="ECO:0000256" key="1">
    <source>
        <dbReference type="ARBA" id="ARBA00009922"/>
    </source>
</evidence>
<dbReference type="Proteomes" id="UP000062160">
    <property type="component" value="Unassembled WGS sequence"/>
</dbReference>
<evidence type="ECO:0000256" key="9">
    <source>
        <dbReference type="ARBA" id="ARBA00048988"/>
    </source>
</evidence>
<feature type="domain" description="UvrD-like helicase C-terminal" evidence="12">
    <location>
        <begin position="311"/>
        <end position="586"/>
    </location>
</feature>
<feature type="domain" description="UvrD-like helicase ATP-binding" evidence="11">
    <location>
        <begin position="1"/>
        <end position="310"/>
    </location>
</feature>
<accession>A0A0U9HL03</accession>
<protein>
    <recommendedName>
        <fullName evidence="8">DNA 3'-5' helicase</fullName>
        <ecNumber evidence="8">5.6.2.4</ecNumber>
    </recommendedName>
</protein>